<feature type="region of interest" description="Disordered" evidence="1">
    <location>
        <begin position="194"/>
        <end position="237"/>
    </location>
</feature>
<reference evidence="2 3" key="1">
    <citation type="submission" date="2016-08" db="EMBL/GenBank/DDBJ databases">
        <title>Complete genome sequence of Streptomyces agglomeratus strain 6-3-2, a novel anti-MRSA actinomycete isolated from Wuli of Tebit, China.</title>
        <authorList>
            <person name="Chen X."/>
        </authorList>
    </citation>
    <scope>NUCLEOTIDE SEQUENCE [LARGE SCALE GENOMIC DNA]</scope>
    <source>
        <strain evidence="2 3">6-3-2</strain>
    </source>
</reference>
<organism evidence="2 3">
    <name type="scientific">Streptomyces agglomeratus</name>
    <dbReference type="NCBI Taxonomy" id="285458"/>
    <lineage>
        <taxon>Bacteria</taxon>
        <taxon>Bacillati</taxon>
        <taxon>Actinomycetota</taxon>
        <taxon>Actinomycetes</taxon>
        <taxon>Kitasatosporales</taxon>
        <taxon>Streptomycetaceae</taxon>
        <taxon>Streptomyces</taxon>
    </lineage>
</organism>
<name>A0A1E5NZ74_9ACTN</name>
<evidence type="ECO:0000256" key="1">
    <source>
        <dbReference type="SAM" id="MobiDB-lite"/>
    </source>
</evidence>
<evidence type="ECO:0000313" key="3">
    <source>
        <dbReference type="Proteomes" id="UP000095759"/>
    </source>
</evidence>
<comment type="caution">
    <text evidence="2">The sequence shown here is derived from an EMBL/GenBank/DDBJ whole genome shotgun (WGS) entry which is preliminary data.</text>
</comment>
<dbReference type="EMBL" id="MEHJ01000002">
    <property type="protein sequence ID" value="OEJ21569.1"/>
    <property type="molecule type" value="Genomic_DNA"/>
</dbReference>
<feature type="region of interest" description="Disordered" evidence="1">
    <location>
        <begin position="117"/>
        <end position="153"/>
    </location>
</feature>
<dbReference type="RefSeq" id="WP_069936199.1">
    <property type="nucleotide sequence ID" value="NZ_MEHJ01000002.1"/>
</dbReference>
<feature type="region of interest" description="Disordered" evidence="1">
    <location>
        <begin position="314"/>
        <end position="342"/>
    </location>
</feature>
<proteinExistence type="predicted"/>
<protein>
    <recommendedName>
        <fullName evidence="4">Helix-turn-helix domain-containing protein</fullName>
    </recommendedName>
</protein>
<feature type="compositionally biased region" description="Low complexity" evidence="1">
    <location>
        <begin position="132"/>
        <end position="147"/>
    </location>
</feature>
<evidence type="ECO:0008006" key="4">
    <source>
        <dbReference type="Google" id="ProtNLM"/>
    </source>
</evidence>
<sequence length="359" mass="38561">MKQMSAADFSAATVSRAWEPPEEVVVSRPLAYAEGLQPEDYGVLIRLLLRDPTQPSGMKALAEEFQTSGWKMGESRLRGVMGRLKKAGHVRHEQVGYDANSKRPVWAFTVYRNPANNPEHARTLGGTSSQVSPTGGFSTDGSSSSNTHPLDSNVRAGQTLSLVSNASNTHLLDSNVSETDVCAGQADTAISNGWVGHPPHPPEEVETSSPYPLTNTSGHMAPSAREEGEGTSVSDTSTDEAVAAAEAFLQELPRPWTAGRVTAKKLAPLLAVTACDQGWELDDALVAELTQNPEGVKRFPATLRSRIEDLPRRLGRRKGVPPQRAAGRYSDLPSEPDFTPVPMPDKVAELLAGLRKPAI</sequence>
<accession>A0A1E5NZ74</accession>
<evidence type="ECO:0000313" key="2">
    <source>
        <dbReference type="EMBL" id="OEJ21569.1"/>
    </source>
</evidence>
<dbReference type="OrthoDB" id="4114465at2"/>
<dbReference type="AlphaFoldDB" id="A0A1E5NZ74"/>
<dbReference type="Proteomes" id="UP000095759">
    <property type="component" value="Unassembled WGS sequence"/>
</dbReference>
<gene>
    <name evidence="2" type="ORF">AS594_39240</name>
</gene>
<feature type="compositionally biased region" description="Polar residues" evidence="1">
    <location>
        <begin position="207"/>
        <end position="218"/>
    </location>
</feature>
<keyword evidence="3" id="KW-1185">Reference proteome</keyword>